<dbReference type="SUPFAM" id="SSF48239">
    <property type="entry name" value="Terpenoid cyclases/Protein prenyltransferases"/>
    <property type="match status" value="1"/>
</dbReference>
<keyword evidence="2" id="KW-1185">Reference proteome</keyword>
<dbReference type="KEGG" id="mff:MFFC18_12170"/>
<evidence type="ECO:0000313" key="2">
    <source>
        <dbReference type="Proteomes" id="UP000322214"/>
    </source>
</evidence>
<proteinExistence type="predicted"/>
<organism evidence="1 2">
    <name type="scientific">Mariniblastus fucicola</name>
    <dbReference type="NCBI Taxonomy" id="980251"/>
    <lineage>
        <taxon>Bacteria</taxon>
        <taxon>Pseudomonadati</taxon>
        <taxon>Planctomycetota</taxon>
        <taxon>Planctomycetia</taxon>
        <taxon>Pirellulales</taxon>
        <taxon>Pirellulaceae</taxon>
        <taxon>Mariniblastus</taxon>
    </lineage>
</organism>
<name>A0A5B9PEA7_9BACT</name>
<dbReference type="Proteomes" id="UP000322214">
    <property type="component" value="Chromosome"/>
</dbReference>
<sequence>MKFSRRRFIASGMPLMAVPTLGLFQAKAWSSVSDREDEKAPVQLELTSKSIESVRRGLEWLKRTEGRRGGHGADVSQPDDIGCSAMVGLALLADGSTPSQGPNKTHLRRIVNYLIGCVEAMPNGNITSKSGTQLQNKIGSQAHTFFALLFLSQVCGEIGIHKKTREAVAKLVETVVKAQSPRGDWGQESWAPTLGTVMGWTSLRSAHFAGFRVGGSPEKTADHLMQQMKGSLGQKQQHWMHSLYKNATGIRVLCAMGKEEEAISKRAFADVLELVTRDNTAFNQAGGEEFLAFHLITETMLQKEGNDWATWFPKVRDKMLDVQNDDGCWTGHHCITSRTFCTAAACLVLSAPNRYLPISQK</sequence>
<protein>
    <recommendedName>
        <fullName evidence="3">Prenyltransferase and squalene oxidase repeat protein</fullName>
    </recommendedName>
</protein>
<reference evidence="1 2" key="1">
    <citation type="submission" date="2019-08" db="EMBL/GenBank/DDBJ databases">
        <title>Deep-cultivation of Planctomycetes and their phenomic and genomic characterization uncovers novel biology.</title>
        <authorList>
            <person name="Wiegand S."/>
            <person name="Jogler M."/>
            <person name="Boedeker C."/>
            <person name="Pinto D."/>
            <person name="Vollmers J."/>
            <person name="Rivas-Marin E."/>
            <person name="Kohn T."/>
            <person name="Peeters S.H."/>
            <person name="Heuer A."/>
            <person name="Rast P."/>
            <person name="Oberbeckmann S."/>
            <person name="Bunk B."/>
            <person name="Jeske O."/>
            <person name="Meyerdierks A."/>
            <person name="Storesund J.E."/>
            <person name="Kallscheuer N."/>
            <person name="Luecker S."/>
            <person name="Lage O.M."/>
            <person name="Pohl T."/>
            <person name="Merkel B.J."/>
            <person name="Hornburger P."/>
            <person name="Mueller R.-W."/>
            <person name="Bruemmer F."/>
            <person name="Labrenz M."/>
            <person name="Spormann A.M."/>
            <person name="Op den Camp H."/>
            <person name="Overmann J."/>
            <person name="Amann R."/>
            <person name="Jetten M.S.M."/>
            <person name="Mascher T."/>
            <person name="Medema M.H."/>
            <person name="Devos D.P."/>
            <person name="Kaster A.-K."/>
            <person name="Ovreas L."/>
            <person name="Rohde M."/>
            <person name="Galperin M.Y."/>
            <person name="Jogler C."/>
        </authorList>
    </citation>
    <scope>NUCLEOTIDE SEQUENCE [LARGE SCALE GENOMIC DNA]</scope>
    <source>
        <strain evidence="1 2">FC18</strain>
    </source>
</reference>
<evidence type="ECO:0008006" key="3">
    <source>
        <dbReference type="Google" id="ProtNLM"/>
    </source>
</evidence>
<dbReference type="EMBL" id="CP042912">
    <property type="protein sequence ID" value="QEG21361.1"/>
    <property type="molecule type" value="Genomic_DNA"/>
</dbReference>
<evidence type="ECO:0000313" key="1">
    <source>
        <dbReference type="EMBL" id="QEG21361.1"/>
    </source>
</evidence>
<gene>
    <name evidence="1" type="ORF">MFFC18_12170</name>
</gene>
<dbReference type="AlphaFoldDB" id="A0A5B9PEA7"/>
<accession>A0A5B9PEA7</accession>
<dbReference type="InterPro" id="IPR008930">
    <property type="entry name" value="Terpenoid_cyclase/PrenylTrfase"/>
</dbReference>
<dbReference type="Gene3D" id="1.50.10.20">
    <property type="match status" value="1"/>
</dbReference>
<dbReference type="RefSeq" id="WP_148618669.1">
    <property type="nucleotide sequence ID" value="NZ_CP042912.1"/>
</dbReference>
<dbReference type="STRING" id="980251.GCA_001642875_01723"/>
<dbReference type="OrthoDB" id="260797at2"/>